<protein>
    <submittedName>
        <fullName evidence="1">Uncharacterized protein</fullName>
    </submittedName>
</protein>
<name>A0A3P8TU07_AMPPE</name>
<reference evidence="1" key="3">
    <citation type="submission" date="2025-09" db="UniProtKB">
        <authorList>
            <consortium name="Ensembl"/>
        </authorList>
    </citation>
    <scope>IDENTIFICATION</scope>
</reference>
<evidence type="ECO:0000313" key="1">
    <source>
        <dbReference type="Ensembl" id="ENSAPEP00000028559.1"/>
    </source>
</evidence>
<organism evidence="1 2">
    <name type="scientific">Amphiprion percula</name>
    <name type="common">Orange clownfish</name>
    <name type="synonym">Lutjanus percula</name>
    <dbReference type="NCBI Taxonomy" id="161767"/>
    <lineage>
        <taxon>Eukaryota</taxon>
        <taxon>Metazoa</taxon>
        <taxon>Chordata</taxon>
        <taxon>Craniata</taxon>
        <taxon>Vertebrata</taxon>
        <taxon>Euteleostomi</taxon>
        <taxon>Actinopterygii</taxon>
        <taxon>Neopterygii</taxon>
        <taxon>Teleostei</taxon>
        <taxon>Neoteleostei</taxon>
        <taxon>Acanthomorphata</taxon>
        <taxon>Ovalentaria</taxon>
        <taxon>Pomacentridae</taxon>
        <taxon>Amphiprion</taxon>
    </lineage>
</organism>
<dbReference type="AlphaFoldDB" id="A0A3P8TU07"/>
<keyword evidence="2" id="KW-1185">Reference proteome</keyword>
<proteinExistence type="predicted"/>
<dbReference type="Proteomes" id="UP000265080">
    <property type="component" value="Chromosome 15"/>
</dbReference>
<sequence length="80" mass="9148">LPCCLFYEISLPASLRSVDRPQCRCSSQDFSPLLEGKQFQQLGGRQTDNKSEKQGTDYIVAGLEERKNNKRKTSRAIKRK</sequence>
<reference evidence="1" key="2">
    <citation type="submission" date="2025-08" db="UniProtKB">
        <authorList>
            <consortium name="Ensembl"/>
        </authorList>
    </citation>
    <scope>IDENTIFICATION</scope>
</reference>
<evidence type="ECO:0000313" key="2">
    <source>
        <dbReference type="Proteomes" id="UP000265080"/>
    </source>
</evidence>
<dbReference type="Ensembl" id="ENSAPET00000029313.1">
    <property type="protein sequence ID" value="ENSAPEP00000028559.1"/>
    <property type="gene ID" value="ENSAPEG00000020280.1"/>
</dbReference>
<reference evidence="1 2" key="1">
    <citation type="submission" date="2018-03" db="EMBL/GenBank/DDBJ databases">
        <title>Finding Nemo's genes: A chromosome-scale reference assembly of the genome of the orange clownfish Amphiprion percula.</title>
        <authorList>
            <person name="Lehmann R."/>
        </authorList>
    </citation>
    <scope>NUCLEOTIDE SEQUENCE</scope>
</reference>
<accession>A0A3P8TU07</accession>